<dbReference type="InterPro" id="IPR041522">
    <property type="entry name" value="CdaR_GGDEF"/>
</dbReference>
<keyword evidence="5" id="KW-0805">Transcription regulation</keyword>
<organism evidence="13 14">
    <name type="scientific">Paenibacillus ferrarius</name>
    <dbReference type="NCBI Taxonomy" id="1469647"/>
    <lineage>
        <taxon>Bacteria</taxon>
        <taxon>Bacillati</taxon>
        <taxon>Bacillota</taxon>
        <taxon>Bacilli</taxon>
        <taxon>Bacillales</taxon>
        <taxon>Paenibacillaceae</taxon>
        <taxon>Paenibacillus</taxon>
    </lineage>
</organism>
<evidence type="ECO:0000256" key="8">
    <source>
        <dbReference type="PROSITE-ProRule" id="PRU00169"/>
    </source>
</evidence>
<dbReference type="RefSeq" id="WP_079409994.1">
    <property type="nucleotide sequence ID" value="NZ_MBTG01000005.1"/>
</dbReference>
<evidence type="ECO:0000259" key="12">
    <source>
        <dbReference type="PROSITE" id="PS50110"/>
    </source>
</evidence>
<dbReference type="InterPro" id="IPR018060">
    <property type="entry name" value="HTH_AraC"/>
</dbReference>
<dbReference type="GO" id="GO:0003700">
    <property type="term" value="F:DNA-binding transcription factor activity"/>
    <property type="evidence" value="ECO:0007669"/>
    <property type="project" value="InterPro"/>
</dbReference>
<evidence type="ECO:0000256" key="2">
    <source>
        <dbReference type="ARBA" id="ARBA00022490"/>
    </source>
</evidence>
<dbReference type="GO" id="GO:0005737">
    <property type="term" value="C:cytoplasm"/>
    <property type="evidence" value="ECO:0007669"/>
    <property type="project" value="UniProtKB-SubCell"/>
</dbReference>
<evidence type="ECO:0000256" key="6">
    <source>
        <dbReference type="ARBA" id="ARBA00023125"/>
    </source>
</evidence>
<dbReference type="GO" id="GO:0000160">
    <property type="term" value="P:phosphorelay signal transduction system"/>
    <property type="evidence" value="ECO:0007669"/>
    <property type="project" value="UniProtKB-KW"/>
</dbReference>
<dbReference type="SUPFAM" id="SSF52172">
    <property type="entry name" value="CheY-like"/>
    <property type="match status" value="1"/>
</dbReference>
<feature type="domain" description="Response regulatory" evidence="12">
    <location>
        <begin position="3"/>
        <end position="120"/>
    </location>
</feature>
<feature type="domain" description="HTH araC/xylS-type" evidence="11">
    <location>
        <begin position="434"/>
        <end position="533"/>
    </location>
</feature>
<keyword evidence="2" id="KW-0963">Cytoplasm</keyword>
<dbReference type="PANTHER" id="PTHR42713">
    <property type="entry name" value="HISTIDINE KINASE-RELATED"/>
    <property type="match status" value="1"/>
</dbReference>
<proteinExistence type="predicted"/>
<evidence type="ECO:0000313" key="13">
    <source>
        <dbReference type="EMBL" id="OPH59957.1"/>
    </source>
</evidence>
<evidence type="ECO:0000256" key="7">
    <source>
        <dbReference type="ARBA" id="ARBA00023163"/>
    </source>
</evidence>
<dbReference type="InterPro" id="IPR001789">
    <property type="entry name" value="Sig_transdc_resp-reg_receiver"/>
</dbReference>
<dbReference type="EMBL" id="MBTG01000005">
    <property type="protein sequence ID" value="OPH59957.1"/>
    <property type="molecule type" value="Genomic_DNA"/>
</dbReference>
<evidence type="ECO:0000256" key="5">
    <source>
        <dbReference type="ARBA" id="ARBA00023015"/>
    </source>
</evidence>
<feature type="modified residue" description="4-aspartylphosphate" evidence="8">
    <location>
        <position position="55"/>
    </location>
</feature>
<keyword evidence="3 8" id="KW-0597">Phosphoprotein</keyword>
<evidence type="ECO:0000259" key="11">
    <source>
        <dbReference type="PROSITE" id="PS01124"/>
    </source>
</evidence>
<evidence type="ECO:0000256" key="4">
    <source>
        <dbReference type="ARBA" id="ARBA00023012"/>
    </source>
</evidence>
<feature type="region of interest" description="Disordered" evidence="10">
    <location>
        <begin position="527"/>
        <end position="549"/>
    </location>
</feature>
<dbReference type="AlphaFoldDB" id="A0A1V4HPJ4"/>
<dbReference type="GO" id="GO:0043565">
    <property type="term" value="F:sequence-specific DNA binding"/>
    <property type="evidence" value="ECO:0007669"/>
    <property type="project" value="InterPro"/>
</dbReference>
<evidence type="ECO:0008006" key="15">
    <source>
        <dbReference type="Google" id="ProtNLM"/>
    </source>
</evidence>
<dbReference type="Pfam" id="PF00072">
    <property type="entry name" value="Response_reg"/>
    <property type="match status" value="1"/>
</dbReference>
<dbReference type="Pfam" id="PF17853">
    <property type="entry name" value="GGDEF_2"/>
    <property type="match status" value="1"/>
</dbReference>
<sequence>MYKIIVADDEKVIREGMRDHIQWSELGYDLIAICENGLTAREALESYQPDVLLTDIYMPFVDGLELAEFAVTHHSRTKVIILTGHDDFEYAQQAIKFKVHDYLLKPILPEMLHEILGRLKKDLDKDRENLENWNKINEQLQVSLPLLRMRFLDQWVSGDLTEKKIAEKMKYFDISLPGDYLCAAVIDLDDTEEIQAHYPETDNELLFFAIQNICEDISKACSKHPVVFNNHLGQVVILFSGEEKLSLAEMVEQASGMILQSVKHYLKLSVSAGIGLPCAGLKELHASYRGALSALDFRYLLGGNQVIPIQDMAQKENLSAYNAKRLSTQLAKALKTGNSADMHAIIHLFFEELLSGNIPMKECCMHIQILLFAVIDVWQELHISEGQILEKNIFTEIFEMKTLQEAKHWLIDVFENTMAFIVQRRMDTGNLLANKAKQFILDNLSDPGLTSPMVCKHLSISTSYFCVIFKNYTNMTFIEFLTLCRINKAKELLWQTSLKTYEIAELAGYKDAHYFSVAFRKSTGLSPTQFRESRNRGNDDDELEEQVGN</sequence>
<dbReference type="InterPro" id="IPR009057">
    <property type="entry name" value="Homeodomain-like_sf"/>
</dbReference>
<feature type="coiled-coil region" evidence="9">
    <location>
        <begin position="116"/>
        <end position="143"/>
    </location>
</feature>
<keyword evidence="4" id="KW-0902">Two-component regulatory system</keyword>
<name>A0A1V4HPJ4_9BACL</name>
<feature type="compositionally biased region" description="Acidic residues" evidence="10">
    <location>
        <begin position="539"/>
        <end position="549"/>
    </location>
</feature>
<protein>
    <recommendedName>
        <fullName evidence="15">DNA-binding response regulator</fullName>
    </recommendedName>
</protein>
<dbReference type="PROSITE" id="PS50110">
    <property type="entry name" value="RESPONSE_REGULATORY"/>
    <property type="match status" value="1"/>
</dbReference>
<dbReference type="OrthoDB" id="9794370at2"/>
<dbReference type="Gene3D" id="1.10.10.60">
    <property type="entry name" value="Homeodomain-like"/>
    <property type="match status" value="2"/>
</dbReference>
<dbReference type="Gene3D" id="3.40.50.2300">
    <property type="match status" value="1"/>
</dbReference>
<dbReference type="PROSITE" id="PS01124">
    <property type="entry name" value="HTH_ARAC_FAMILY_2"/>
    <property type="match status" value="1"/>
</dbReference>
<dbReference type="PANTHER" id="PTHR42713:SF3">
    <property type="entry name" value="TRANSCRIPTIONAL REGULATORY PROTEIN HPTR"/>
    <property type="match status" value="1"/>
</dbReference>
<evidence type="ECO:0000256" key="10">
    <source>
        <dbReference type="SAM" id="MobiDB-lite"/>
    </source>
</evidence>
<dbReference type="InterPro" id="IPR051552">
    <property type="entry name" value="HptR"/>
</dbReference>
<evidence type="ECO:0000256" key="1">
    <source>
        <dbReference type="ARBA" id="ARBA00004496"/>
    </source>
</evidence>
<keyword evidence="9" id="KW-0175">Coiled coil</keyword>
<keyword evidence="7" id="KW-0804">Transcription</keyword>
<keyword evidence="14" id="KW-1185">Reference proteome</keyword>
<dbReference type="Pfam" id="PF12833">
    <property type="entry name" value="HTH_18"/>
    <property type="match status" value="1"/>
</dbReference>
<evidence type="ECO:0000256" key="9">
    <source>
        <dbReference type="SAM" id="Coils"/>
    </source>
</evidence>
<dbReference type="STRING" id="1469647.BC351_18720"/>
<dbReference type="CDD" id="cd17536">
    <property type="entry name" value="REC_YesN-like"/>
    <property type="match status" value="1"/>
</dbReference>
<keyword evidence="6" id="KW-0238">DNA-binding</keyword>
<accession>A0A1V4HPJ4</accession>
<dbReference type="SMART" id="SM00342">
    <property type="entry name" value="HTH_ARAC"/>
    <property type="match status" value="1"/>
</dbReference>
<comment type="subcellular location">
    <subcellularLocation>
        <location evidence="1">Cytoplasm</location>
    </subcellularLocation>
</comment>
<evidence type="ECO:0000313" key="14">
    <source>
        <dbReference type="Proteomes" id="UP000190626"/>
    </source>
</evidence>
<reference evidence="14" key="1">
    <citation type="submission" date="2016-07" db="EMBL/GenBank/DDBJ databases">
        <authorList>
            <person name="Florea S."/>
            <person name="Webb J.S."/>
            <person name="Jaromczyk J."/>
            <person name="Schardl C.L."/>
        </authorList>
    </citation>
    <scope>NUCLEOTIDE SEQUENCE [LARGE SCALE GENOMIC DNA]</scope>
    <source>
        <strain evidence="14">CY1</strain>
    </source>
</reference>
<dbReference type="Proteomes" id="UP000190626">
    <property type="component" value="Unassembled WGS sequence"/>
</dbReference>
<dbReference type="InterPro" id="IPR011006">
    <property type="entry name" value="CheY-like_superfamily"/>
</dbReference>
<comment type="caution">
    <text evidence="13">The sequence shown here is derived from an EMBL/GenBank/DDBJ whole genome shotgun (WGS) entry which is preliminary data.</text>
</comment>
<dbReference type="SMART" id="SM00448">
    <property type="entry name" value="REC"/>
    <property type="match status" value="1"/>
</dbReference>
<gene>
    <name evidence="13" type="ORF">BC351_18720</name>
</gene>
<evidence type="ECO:0000256" key="3">
    <source>
        <dbReference type="ARBA" id="ARBA00022553"/>
    </source>
</evidence>
<dbReference type="SUPFAM" id="SSF46689">
    <property type="entry name" value="Homeodomain-like"/>
    <property type="match status" value="1"/>
</dbReference>